<organism evidence="6 7">
    <name type="scientific">Blattamonas nauphoetae</name>
    <dbReference type="NCBI Taxonomy" id="2049346"/>
    <lineage>
        <taxon>Eukaryota</taxon>
        <taxon>Metamonada</taxon>
        <taxon>Preaxostyla</taxon>
        <taxon>Oxymonadida</taxon>
        <taxon>Blattamonas</taxon>
    </lineage>
</organism>
<name>A0ABQ9Y2W4_9EUKA</name>
<feature type="domain" description="C2 DOCK-type" evidence="4">
    <location>
        <begin position="472"/>
        <end position="656"/>
    </location>
</feature>
<evidence type="ECO:0000313" key="7">
    <source>
        <dbReference type="Proteomes" id="UP001281761"/>
    </source>
</evidence>
<dbReference type="InterPro" id="IPR046770">
    <property type="entry name" value="DOCKER_Lobe_B"/>
</dbReference>
<feature type="domain" description="DOCKER" evidence="5">
    <location>
        <begin position="1974"/>
        <end position="2410"/>
    </location>
</feature>
<dbReference type="InterPro" id="IPR026791">
    <property type="entry name" value="DOCK"/>
</dbReference>
<feature type="compositionally biased region" description="Low complexity" evidence="3">
    <location>
        <begin position="1544"/>
        <end position="1562"/>
    </location>
</feature>
<feature type="compositionally biased region" description="Polar residues" evidence="3">
    <location>
        <begin position="1522"/>
        <end position="1543"/>
    </location>
</feature>
<evidence type="ECO:0000313" key="6">
    <source>
        <dbReference type="EMBL" id="KAK2958087.1"/>
    </source>
</evidence>
<dbReference type="Pfam" id="PF20421">
    <property type="entry name" value="DHR-2_Lobe_C"/>
    <property type="match status" value="1"/>
</dbReference>
<accession>A0ABQ9Y2W4</accession>
<evidence type="ECO:0000259" key="4">
    <source>
        <dbReference type="PROSITE" id="PS51650"/>
    </source>
</evidence>
<feature type="coiled-coil region" evidence="2">
    <location>
        <begin position="305"/>
        <end position="339"/>
    </location>
</feature>
<keyword evidence="7" id="KW-1185">Reference proteome</keyword>
<keyword evidence="2" id="KW-0175">Coiled coil</keyword>
<dbReference type="Pfam" id="PF14429">
    <property type="entry name" value="DOCK-C2"/>
    <property type="match status" value="1"/>
</dbReference>
<dbReference type="InterPro" id="IPR046773">
    <property type="entry name" value="DOCKER_Lobe_C"/>
</dbReference>
<dbReference type="PROSITE" id="PS51650">
    <property type="entry name" value="C2_DOCK"/>
    <property type="match status" value="1"/>
</dbReference>
<dbReference type="InterPro" id="IPR027357">
    <property type="entry name" value="DOCKER_dom"/>
</dbReference>
<evidence type="ECO:0000259" key="5">
    <source>
        <dbReference type="PROSITE" id="PS51651"/>
    </source>
</evidence>
<dbReference type="Proteomes" id="UP001281761">
    <property type="component" value="Unassembled WGS sequence"/>
</dbReference>
<proteinExistence type="inferred from homology"/>
<comment type="caution">
    <text evidence="6">The sequence shown here is derived from an EMBL/GenBank/DDBJ whole genome shotgun (WGS) entry which is preliminary data.</text>
</comment>
<feature type="region of interest" description="Disordered" evidence="3">
    <location>
        <begin position="1161"/>
        <end position="1184"/>
    </location>
</feature>
<feature type="compositionally biased region" description="Polar residues" evidence="3">
    <location>
        <begin position="1476"/>
        <end position="1488"/>
    </location>
</feature>
<comment type="similarity">
    <text evidence="1">Belongs to the DOCK family.</text>
</comment>
<dbReference type="PANTHER" id="PTHR23317:SF76">
    <property type="entry name" value="LD20667P"/>
    <property type="match status" value="1"/>
</dbReference>
<dbReference type="InterPro" id="IPR043162">
    <property type="entry name" value="DOCK_C_lobe_C"/>
</dbReference>
<feature type="region of interest" description="Disordered" evidence="3">
    <location>
        <begin position="1220"/>
        <end position="1245"/>
    </location>
</feature>
<feature type="region of interest" description="Disordered" evidence="3">
    <location>
        <begin position="105"/>
        <end position="145"/>
    </location>
</feature>
<dbReference type="EMBL" id="JARBJD010000041">
    <property type="protein sequence ID" value="KAK2958087.1"/>
    <property type="molecule type" value="Genomic_DNA"/>
</dbReference>
<dbReference type="PANTHER" id="PTHR23317">
    <property type="entry name" value="DEDICATOR OF CYTOKINESIS DOCK"/>
    <property type="match status" value="1"/>
</dbReference>
<dbReference type="Gene3D" id="2.60.40.150">
    <property type="entry name" value="C2 domain"/>
    <property type="match status" value="1"/>
</dbReference>
<feature type="compositionally biased region" description="Polar residues" evidence="3">
    <location>
        <begin position="117"/>
        <end position="133"/>
    </location>
</feature>
<feature type="region of interest" description="Disordered" evidence="3">
    <location>
        <begin position="1476"/>
        <end position="1567"/>
    </location>
</feature>
<evidence type="ECO:0000256" key="2">
    <source>
        <dbReference type="SAM" id="Coils"/>
    </source>
</evidence>
<dbReference type="PROSITE" id="PS51651">
    <property type="entry name" value="DOCKER"/>
    <property type="match status" value="1"/>
</dbReference>
<gene>
    <name evidence="6" type="ORF">BLNAU_7014</name>
</gene>
<dbReference type="Gene3D" id="1.20.58.740">
    <property type="match status" value="1"/>
</dbReference>
<dbReference type="InterPro" id="IPR027007">
    <property type="entry name" value="C2_DOCK-type_domain"/>
</dbReference>
<protein>
    <submittedName>
        <fullName evidence="6">Dedicator of cytokinesis protein 7</fullName>
    </submittedName>
</protein>
<dbReference type="Pfam" id="PF20422">
    <property type="entry name" value="DHR-2_Lobe_B"/>
    <property type="match status" value="1"/>
</dbReference>
<evidence type="ECO:0000256" key="1">
    <source>
        <dbReference type="PROSITE-ProRule" id="PRU00983"/>
    </source>
</evidence>
<evidence type="ECO:0000256" key="3">
    <source>
        <dbReference type="SAM" id="MobiDB-lite"/>
    </source>
</evidence>
<dbReference type="InterPro" id="IPR035892">
    <property type="entry name" value="C2_domain_sf"/>
</dbReference>
<reference evidence="6 7" key="1">
    <citation type="journal article" date="2022" name="bioRxiv">
        <title>Genomics of Preaxostyla Flagellates Illuminates Evolutionary Transitions and the Path Towards Mitochondrial Loss.</title>
        <authorList>
            <person name="Novak L.V.F."/>
            <person name="Treitli S.C."/>
            <person name="Pyrih J."/>
            <person name="Halakuc P."/>
            <person name="Pipaliya S.V."/>
            <person name="Vacek V."/>
            <person name="Brzon O."/>
            <person name="Soukal P."/>
            <person name="Eme L."/>
            <person name="Dacks J.B."/>
            <person name="Karnkowska A."/>
            <person name="Elias M."/>
            <person name="Hampl V."/>
        </authorList>
    </citation>
    <scope>NUCLEOTIDE SEQUENCE [LARGE SCALE GENOMIC DNA]</scope>
    <source>
        <strain evidence="6">NAU3</strain>
        <tissue evidence="6">Gut</tissue>
    </source>
</reference>
<sequence length="2413" mass="275175">MSNPASAPHSEEKVTQELDHLTKYFESLEGCQEQLEANILTDTPLPDGLIAEPISISVDVTPNHISSKALQSRLAQLPPELKATTNIFTQDHLQVLFKDQPAEEEDIPLPPVHYDENNSLPTHLTNSQRNNKPTEPEQSDEQPPSLTSQNYLLKELDHNGTGKRICGLLFASEANKEIPASITGVRPDARVSTIQSSLFVRVISSTFDSTPCDDLEPVYFVLSIFQFSPHRKLTEDVHIDVNSPKLLSMSGDLHEGSHPFTESNAAVFPLDPTLTGEAFLVFRISKTLNQLKQRGAEHYLMSSKAAETMRTGAKEKKKLEELKAEYSENCQNLAQHQQVFAYGFVPIILSNQWQNPPGVTNWNEDEMRDVELNDIYLAEKDLDEFEMTKQLDYIRSKKDSGTKIPGTIKLQMMKMERTRPEIEISVQMEEEGERKEDVENGIVVHPLLKDKPVRRVQSFLPPPLPLSSSAFYHFLYLSPLSLDLSKHKESHQNLAICIRVLDSDYTLSDPNENRPDVGLPIIFAKSHQKVLVSEIWTTSTYHHETPHFPDEIKIALPFRISERLHILFDFYHISCQAYKDRKKGAKKGREAQRYLGSSVLPLTSLEQVCKEGPRQLKIVSKIDKESYLKFFQDDKDTNLKYYLNGEPKFTILTRLISTIVPLDEGTRELVTSFNRPMIRQFTLKPKTNDMFSGIDVNADQTLTLLKDRSASIFFPTIADTTFSRICKEPDVERKKRLFELIELFDLTQSTIFQSDTDKIQYDVLVDYIEKKYRFWNTRVSEETRTVEVNGEKKKIKVQIGEGEAIHDILLRVMLEIVMELSYKQIINFIMKTLNIAKKPAKVEQTVVSKGRGGKMDAQAQQAQLEEKEQKEKEFRVGVVLEVIRIIELHRKRVSANPPPLSLAHATLTSTQLSIINSFSPLLVSWAEAVNISVSSNPDDNLVSEMIIDEILYSKVAEPGNQTLFAQFMRYQKIFLCFILKSMVLSCHMREQEKLGKEDEPVQNTSYSLLEKSSRKARFTPSFYTLLKALTILTSVCTVSGGSNIASTTWVTNLAQSLTQFWTICDRGQINEIILAFVVHFRPLCAKGTKKEDETGKAVAGGSEIAPVQSNEQINKILQTRLDFWDVLTRSSHWLTVAWFSGECGGIVRKKKPVTVVEIEDKPKEGENVEGEEQTEKKTDAKEQEEDFAITHTTPSYFLPHLLILSIFDCQSRAFLTASSKPVTSAAPPKQKKTKSLADDLDDESDDDEAMLVDTTNEVFTVTEEKPVKPFQFLQQLFSRFDKRKLYTSSSARASISRLHFFFVANCVERIEDLLVPALQNDEKLNCFSSCVWLLSNAQDYLIRTFVSALVTTSQADKLIIFLSSIYEHFQPSNVKQLMFCEYQKSQQDFESQLKSKKLEIEQMQAKQMQNKGKTIAEKRAELTKYRKEKREEEQERVKRNVQTLKLSSSFARASQDLTGFSLNDMKSNTIIESPTSSFSSLRNVSDSHGTTKRARPDVSTLFRSPSTPDVEDEDEKPVSPAISRTESTNSMESATTPRETPNLSTPTPQTPITTATPTFSSPLSRSIQSQDGTFSLQIDMNNKDQLTELEREMAHLSQVYKDKASLVAYSMASKTILYTTMTLVAVMEKKECWRDSAEKGEPTQPSNDDVVFLGDVSPFSFLMNFFNNHPSYFESRRFKHLTTSLFKKAEQDSSIFIAAPHSTLQHLQDIVLRFIHHLIFQRKQSSADHVASQSFVPQRQHPLSLEATRVVFSLFHFFFPLITHTLFIRSQRRHYYLIQFLLTHIFAQSADIREEAARLVYYLFTLNEKMCTDQVRMRLWITQFLVEKENEWDEDHGIRFDEFVARLRELLSEDASTKEEGIETDFASHLNYTLDILSGISSSFTRNCNPPYDPDLAADRNYDLTLAFSLAPEFRLQHYSALESETPSSDVDEIALIQVSKLAIILDILSQFWRNSPLKVDVTFPQLLPIRSDFSHIQNGKLDLIPLESMLLKSNADDDEGGLSGGVPPPPPPPIQYKRRYGTGWCAWDTIIRIMLPQFKLYTPHQLHLFTTHPDFKQVITDTKLFTIENAIAQCGKAADLLCQAELYEYALEIRRIHLSLVQAVNDGSGLAEVFNRLASDETAVMTKAVLARLKCSYYRVGLYGHDFGKEHGTQFISKEYNWMKLGEFKFKLIDKYKKRFGKDIVIVTDDTIPTFTDEQLETPHVQLASVKPQFVGWEEEDRPTDWSLKTNLQRFTLEKPFTKEPIKKPQMHESWLRKVTFECEHSLPFVVRRTRVRPSGMTVVEITPAMFSVRDIISKTEDIRKATDPLDAKGIQPLVSGAIAPQVNEGVMSVYRCFLHDHKDTTSEDDQEELKAAFHEFFAVCRVALCRMSKLTLTPGFLDALVEKYNSLLDEVEAELGKLKKIEKGEDY</sequence>
<feature type="coiled-coil region" evidence="2">
    <location>
        <begin position="1386"/>
        <end position="1447"/>
    </location>
</feature>